<dbReference type="GO" id="GO:0008270">
    <property type="term" value="F:zinc ion binding"/>
    <property type="evidence" value="ECO:0007669"/>
    <property type="project" value="UniProtKB-KW"/>
</dbReference>
<dbReference type="SUPFAM" id="SSF57903">
    <property type="entry name" value="FYVE/PHD zinc finger"/>
    <property type="match status" value="1"/>
</dbReference>
<reference evidence="8 9" key="1">
    <citation type="journal article" date="2018" name="Sci. Rep.">
        <title>Comparative analysis of the Pocillopora damicornis genome highlights role of immune system in coral evolution.</title>
        <authorList>
            <person name="Cunning R."/>
            <person name="Bay R.A."/>
            <person name="Gillette P."/>
            <person name="Baker A.C."/>
            <person name="Traylor-Knowles N."/>
        </authorList>
    </citation>
    <scope>NUCLEOTIDE SEQUENCE [LARGE SCALE GENOMIC DNA]</scope>
    <source>
        <strain evidence="8">RSMAS</strain>
        <tissue evidence="8">Whole animal</tissue>
    </source>
</reference>
<sequence>MELEKLQSQLKSQLQQHQILIHQIKTDPQNPDLQKKLQSLQAHITSLSEQQSHVVKQLRQELMNKAEFRGEENNVKSPLSDNHSNNITSPDNKEAVFASSKPLVKIEPSIKMEMSIKTEPQDVKPFKVASQQKPLPIQLPRIKPKPPPVVLVTPQTIAGVQMSPMFSPVHPQSSMKGSVNIPTPYQQNNRAPQSSFRHGGRPFPTHHLQPILPRPAPQSNSLPIQDTGKQAIKTIEPKKMEFMAALGLITPQTLIEIQLKRQERKRRSTCISPQNALDIDPEVSYPKRIKKITMLPVKRGRGRPPKFNSAPNSPKPTSPIPNGFAENGKLKKFKYKRFVTMDSPVDEDDNHDEVCAICKESGELLLCDTCNLVYHMSCLDPPLTSVPPGMWLCPKCRERVKEDEPMPWPGTLAVVHSYLAHKTAKEEEKNKLLKRSEELKAERVELEAKAKQLSNAIMEQMQAKSELSASNKSAQNSVDRLIKFIEVVQSL</sequence>
<evidence type="ECO:0000259" key="7">
    <source>
        <dbReference type="PROSITE" id="PS50016"/>
    </source>
</evidence>
<feature type="compositionally biased region" description="Polar residues" evidence="6">
    <location>
        <begin position="170"/>
        <end position="196"/>
    </location>
</feature>
<keyword evidence="9" id="KW-1185">Reference proteome</keyword>
<feature type="region of interest" description="Disordered" evidence="6">
    <location>
        <begin position="298"/>
        <end position="323"/>
    </location>
</feature>
<dbReference type="InterPro" id="IPR011011">
    <property type="entry name" value="Znf_FYVE_PHD"/>
</dbReference>
<dbReference type="PROSITE" id="PS01359">
    <property type="entry name" value="ZF_PHD_1"/>
    <property type="match status" value="1"/>
</dbReference>
<keyword evidence="5" id="KW-0175">Coiled coil</keyword>
<evidence type="ECO:0000256" key="4">
    <source>
        <dbReference type="PROSITE-ProRule" id="PRU00146"/>
    </source>
</evidence>
<protein>
    <recommendedName>
        <fullName evidence="7">PHD-type domain-containing protein</fullName>
    </recommendedName>
</protein>
<evidence type="ECO:0000256" key="1">
    <source>
        <dbReference type="ARBA" id="ARBA00022723"/>
    </source>
</evidence>
<dbReference type="PROSITE" id="PS50016">
    <property type="entry name" value="ZF_PHD_2"/>
    <property type="match status" value="1"/>
</dbReference>
<comment type="caution">
    <text evidence="8">The sequence shown here is derived from an EMBL/GenBank/DDBJ whole genome shotgun (WGS) entry which is preliminary data.</text>
</comment>
<dbReference type="InterPro" id="IPR019787">
    <property type="entry name" value="Znf_PHD-finger"/>
</dbReference>
<evidence type="ECO:0000256" key="2">
    <source>
        <dbReference type="ARBA" id="ARBA00022771"/>
    </source>
</evidence>
<keyword evidence="1" id="KW-0479">Metal-binding</keyword>
<evidence type="ECO:0000256" key="5">
    <source>
        <dbReference type="SAM" id="Coils"/>
    </source>
</evidence>
<dbReference type="CDD" id="cd15523">
    <property type="entry name" value="PHD_PHF21A"/>
    <property type="match status" value="1"/>
</dbReference>
<dbReference type="EMBL" id="RCHS01000292">
    <property type="protein sequence ID" value="RMX59702.1"/>
    <property type="molecule type" value="Genomic_DNA"/>
</dbReference>
<evidence type="ECO:0000313" key="8">
    <source>
        <dbReference type="EMBL" id="RMX59702.1"/>
    </source>
</evidence>
<dbReference type="PANTHER" id="PTHR24102">
    <property type="entry name" value="PHD FINGER PROTEIN"/>
    <property type="match status" value="1"/>
</dbReference>
<name>A0A3M6V1B5_POCDA</name>
<keyword evidence="3" id="KW-0862">Zinc</keyword>
<organism evidence="8 9">
    <name type="scientific">Pocillopora damicornis</name>
    <name type="common">Cauliflower coral</name>
    <name type="synonym">Millepora damicornis</name>
    <dbReference type="NCBI Taxonomy" id="46731"/>
    <lineage>
        <taxon>Eukaryota</taxon>
        <taxon>Metazoa</taxon>
        <taxon>Cnidaria</taxon>
        <taxon>Anthozoa</taxon>
        <taxon>Hexacorallia</taxon>
        <taxon>Scleractinia</taxon>
        <taxon>Astrocoeniina</taxon>
        <taxon>Pocilloporidae</taxon>
        <taxon>Pocillopora</taxon>
    </lineage>
</organism>
<feature type="coiled-coil region" evidence="5">
    <location>
        <begin position="3"/>
        <end position="50"/>
    </location>
</feature>
<dbReference type="InterPro" id="IPR019786">
    <property type="entry name" value="Zinc_finger_PHD-type_CS"/>
</dbReference>
<accession>A0A3M6V1B5</accession>
<dbReference type="SMART" id="SM00249">
    <property type="entry name" value="PHD"/>
    <property type="match status" value="1"/>
</dbReference>
<dbReference type="OrthoDB" id="336088at2759"/>
<dbReference type="STRING" id="46731.A0A3M6V1B5"/>
<feature type="region of interest" description="Disordered" evidence="6">
    <location>
        <begin position="170"/>
        <end position="224"/>
    </location>
</feature>
<dbReference type="Proteomes" id="UP000275408">
    <property type="component" value="Unassembled WGS sequence"/>
</dbReference>
<evidence type="ECO:0000256" key="3">
    <source>
        <dbReference type="ARBA" id="ARBA00022833"/>
    </source>
</evidence>
<dbReference type="Gene3D" id="3.30.40.10">
    <property type="entry name" value="Zinc/RING finger domain, C3HC4 (zinc finger)"/>
    <property type="match status" value="1"/>
</dbReference>
<dbReference type="InterPro" id="IPR013083">
    <property type="entry name" value="Znf_RING/FYVE/PHD"/>
</dbReference>
<keyword evidence="2 4" id="KW-0863">Zinc-finger</keyword>
<feature type="coiled-coil region" evidence="5">
    <location>
        <begin position="422"/>
        <end position="463"/>
    </location>
</feature>
<proteinExistence type="predicted"/>
<dbReference type="AlphaFoldDB" id="A0A3M6V1B5"/>
<gene>
    <name evidence="8" type="ORF">pdam_00012065</name>
</gene>
<feature type="region of interest" description="Disordered" evidence="6">
    <location>
        <begin position="70"/>
        <end position="92"/>
    </location>
</feature>
<evidence type="ECO:0000313" key="9">
    <source>
        <dbReference type="Proteomes" id="UP000275408"/>
    </source>
</evidence>
<dbReference type="Pfam" id="PF00628">
    <property type="entry name" value="PHD"/>
    <property type="match status" value="1"/>
</dbReference>
<evidence type="ECO:0000256" key="6">
    <source>
        <dbReference type="SAM" id="MobiDB-lite"/>
    </source>
</evidence>
<dbReference type="PANTHER" id="PTHR24102:SF28">
    <property type="entry name" value="PHD-TYPE DOMAIN-CONTAINING PROTEIN"/>
    <property type="match status" value="1"/>
</dbReference>
<feature type="compositionally biased region" description="Polar residues" evidence="6">
    <location>
        <begin position="75"/>
        <end position="90"/>
    </location>
</feature>
<dbReference type="InterPro" id="IPR001965">
    <property type="entry name" value="Znf_PHD"/>
</dbReference>
<feature type="domain" description="PHD-type" evidence="7">
    <location>
        <begin position="352"/>
        <end position="399"/>
    </location>
</feature>